<protein>
    <submittedName>
        <fullName evidence="6">Major Facilitator Superfamily</fullName>
    </submittedName>
</protein>
<feature type="transmembrane region" description="Helical" evidence="5">
    <location>
        <begin position="112"/>
        <end position="133"/>
    </location>
</feature>
<dbReference type="Gene3D" id="1.20.1250.20">
    <property type="entry name" value="MFS general substrate transporter like domains"/>
    <property type="match status" value="2"/>
</dbReference>
<dbReference type="InterPro" id="IPR011701">
    <property type="entry name" value="MFS"/>
</dbReference>
<dbReference type="PANTHER" id="PTHR43184">
    <property type="entry name" value="MAJOR FACILITATOR SUPERFAMILY TRANSPORTER 16, ISOFORM B"/>
    <property type="match status" value="1"/>
</dbReference>
<name>A0A833WHF3_PHYIN</name>
<feature type="transmembrane region" description="Helical" evidence="5">
    <location>
        <begin position="81"/>
        <end position="100"/>
    </location>
</feature>
<comment type="subcellular location">
    <subcellularLocation>
        <location evidence="1">Membrane</location>
        <topology evidence="1">Multi-pass membrane protein</topology>
    </subcellularLocation>
</comment>
<evidence type="ECO:0000313" key="6">
    <source>
        <dbReference type="EMBL" id="KAF4027561.1"/>
    </source>
</evidence>
<reference evidence="6" key="1">
    <citation type="submission" date="2020-04" db="EMBL/GenBank/DDBJ databases">
        <title>Hybrid Assembly of Korean Phytophthora infestans isolates.</title>
        <authorList>
            <person name="Prokchorchik M."/>
            <person name="Lee Y."/>
            <person name="Seo J."/>
            <person name="Cho J.-H."/>
            <person name="Park Y.-E."/>
            <person name="Jang D.-C."/>
            <person name="Im J.-S."/>
            <person name="Choi J.-G."/>
            <person name="Park H.-J."/>
            <person name="Lee G.-B."/>
            <person name="Lee Y.-G."/>
            <person name="Hong S.-Y."/>
            <person name="Cho K."/>
            <person name="Sohn K.H."/>
        </authorList>
    </citation>
    <scope>NUCLEOTIDE SEQUENCE</scope>
    <source>
        <strain evidence="6">KR_1_A1</strain>
    </source>
</reference>
<dbReference type="AlphaFoldDB" id="A0A833WHF3"/>
<dbReference type="GO" id="GO:0005789">
    <property type="term" value="C:endoplasmic reticulum membrane"/>
    <property type="evidence" value="ECO:0007669"/>
    <property type="project" value="TreeGrafter"/>
</dbReference>
<accession>A0A833WHF3</accession>
<evidence type="ECO:0000313" key="7">
    <source>
        <dbReference type="Proteomes" id="UP000602510"/>
    </source>
</evidence>
<evidence type="ECO:0000256" key="2">
    <source>
        <dbReference type="ARBA" id="ARBA00022692"/>
    </source>
</evidence>
<keyword evidence="2 5" id="KW-0812">Transmembrane</keyword>
<gene>
    <name evidence="6" type="ORF">GN244_ATG20820</name>
</gene>
<dbReference type="PANTHER" id="PTHR43184:SF12">
    <property type="entry name" value="SUGAR PHOSPHATE EXCHANGER 3"/>
    <property type="match status" value="1"/>
</dbReference>
<evidence type="ECO:0000256" key="1">
    <source>
        <dbReference type="ARBA" id="ARBA00004141"/>
    </source>
</evidence>
<organism evidence="6 7">
    <name type="scientific">Phytophthora infestans</name>
    <name type="common">Potato late blight agent</name>
    <name type="synonym">Botrytis infestans</name>
    <dbReference type="NCBI Taxonomy" id="4787"/>
    <lineage>
        <taxon>Eukaryota</taxon>
        <taxon>Sar</taxon>
        <taxon>Stramenopiles</taxon>
        <taxon>Oomycota</taxon>
        <taxon>Peronosporomycetes</taxon>
        <taxon>Peronosporales</taxon>
        <taxon>Peronosporaceae</taxon>
        <taxon>Phytophthora</taxon>
    </lineage>
</organism>
<evidence type="ECO:0000256" key="3">
    <source>
        <dbReference type="ARBA" id="ARBA00022989"/>
    </source>
</evidence>
<dbReference type="GO" id="GO:0022857">
    <property type="term" value="F:transmembrane transporter activity"/>
    <property type="evidence" value="ECO:0007669"/>
    <property type="project" value="InterPro"/>
</dbReference>
<proteinExistence type="predicted"/>
<evidence type="ECO:0000256" key="4">
    <source>
        <dbReference type="ARBA" id="ARBA00023136"/>
    </source>
</evidence>
<dbReference type="EMBL" id="WSZM01001412">
    <property type="protein sequence ID" value="KAF4027561.1"/>
    <property type="molecule type" value="Genomic_DNA"/>
</dbReference>
<dbReference type="SUPFAM" id="SSF103473">
    <property type="entry name" value="MFS general substrate transporter"/>
    <property type="match status" value="1"/>
</dbReference>
<sequence length="240" mass="26579">MGVTKKPTEAVAAAVEASMAAASSRSCNEFAANKRGVFFLTFVSYVLFHASRKSFSAIKGEMGDEQWIHSELYSRDQQAEMYGLMDTLFMGFYALGLYISGILGDKHDLRRMIAGGMWATAAISSGWPANVAVMGRWFDQKERGAVLGVWSGNACLGNIVGTALVALMFALVDETVAWKLALVVAAGLVAFHGLIIHFFLYPDPKDVPYRHESLEEASQKWPSRKMTQTKLLLLLTRWRR</sequence>
<dbReference type="Pfam" id="PF07690">
    <property type="entry name" value="MFS_1"/>
    <property type="match status" value="1"/>
</dbReference>
<dbReference type="InterPro" id="IPR036259">
    <property type="entry name" value="MFS_trans_sf"/>
</dbReference>
<keyword evidence="3 5" id="KW-1133">Transmembrane helix</keyword>
<dbReference type="Proteomes" id="UP000602510">
    <property type="component" value="Unassembled WGS sequence"/>
</dbReference>
<feature type="transmembrane region" description="Helical" evidence="5">
    <location>
        <begin position="177"/>
        <end position="201"/>
    </location>
</feature>
<keyword evidence="4 5" id="KW-0472">Membrane</keyword>
<evidence type="ECO:0000256" key="5">
    <source>
        <dbReference type="SAM" id="Phobius"/>
    </source>
</evidence>
<comment type="caution">
    <text evidence="6">The sequence shown here is derived from an EMBL/GenBank/DDBJ whole genome shotgun (WGS) entry which is preliminary data.</text>
</comment>
<keyword evidence="7" id="KW-1185">Reference proteome</keyword>
<feature type="transmembrane region" description="Helical" evidence="5">
    <location>
        <begin position="145"/>
        <end position="171"/>
    </location>
</feature>